<dbReference type="InterPro" id="IPR036188">
    <property type="entry name" value="FAD/NAD-bd_sf"/>
</dbReference>
<keyword evidence="7" id="KW-1185">Reference proteome</keyword>
<comment type="cofactor">
    <cofactor evidence="1">
        <name>FAD</name>
        <dbReference type="ChEBI" id="CHEBI:57692"/>
    </cofactor>
</comment>
<dbReference type="PANTHER" id="PTHR10961">
    <property type="entry name" value="PEROXISOMAL SARCOSINE OXIDASE"/>
    <property type="match status" value="1"/>
</dbReference>
<dbReference type="PROSITE" id="PS51318">
    <property type="entry name" value="TAT"/>
    <property type="match status" value="1"/>
</dbReference>
<dbReference type="PANTHER" id="PTHR10961:SF46">
    <property type="entry name" value="PEROXISOMAL SARCOSINE OXIDASE"/>
    <property type="match status" value="1"/>
</dbReference>
<evidence type="ECO:0000313" key="7">
    <source>
        <dbReference type="Proteomes" id="UP000281028"/>
    </source>
</evidence>
<accession>A0A3S1B1S7</accession>
<feature type="domain" description="FAD dependent oxidoreductase" evidence="5">
    <location>
        <begin position="49"/>
        <end position="403"/>
    </location>
</feature>
<evidence type="ECO:0000259" key="5">
    <source>
        <dbReference type="Pfam" id="PF01266"/>
    </source>
</evidence>
<dbReference type="EMBL" id="RIAR02000001">
    <property type="protein sequence ID" value="NSL87296.1"/>
    <property type="molecule type" value="Genomic_DNA"/>
</dbReference>
<keyword evidence="2" id="KW-0285">Flavoprotein</keyword>
<dbReference type="InterPro" id="IPR006076">
    <property type="entry name" value="FAD-dep_OxRdtase"/>
</dbReference>
<protein>
    <submittedName>
        <fullName evidence="6">FAD-dependent oxidoreductase</fullName>
    </submittedName>
</protein>
<comment type="caution">
    <text evidence="6">The sequence shown here is derived from an EMBL/GenBank/DDBJ whole genome shotgun (WGS) entry which is preliminary data.</text>
</comment>
<evidence type="ECO:0000313" key="6">
    <source>
        <dbReference type="EMBL" id="NSL87296.1"/>
    </source>
</evidence>
<reference evidence="6" key="1">
    <citation type="submission" date="2020-05" db="EMBL/GenBank/DDBJ databases">
        <title>Chitinophaga laudate sp. nov., isolated from a tropical peat swamp.</title>
        <authorList>
            <person name="Goh C.B.S."/>
            <person name="Lee M.S."/>
            <person name="Parimannan S."/>
            <person name="Pasbakhsh P."/>
            <person name="Yule C.M."/>
            <person name="Rajandas H."/>
            <person name="Loke S."/>
            <person name="Croft L."/>
            <person name="Tan J.B.L."/>
        </authorList>
    </citation>
    <scope>NUCLEOTIDE SEQUENCE</scope>
    <source>
        <strain evidence="6">Mgbs1</strain>
    </source>
</reference>
<dbReference type="Pfam" id="PF01266">
    <property type="entry name" value="DAO"/>
    <property type="match status" value="1"/>
</dbReference>
<dbReference type="InterPro" id="IPR006311">
    <property type="entry name" value="TAT_signal"/>
</dbReference>
<organism evidence="6 7">
    <name type="scientific">Chitinophaga solisilvae</name>
    <dbReference type="NCBI Taxonomy" id="1233460"/>
    <lineage>
        <taxon>Bacteria</taxon>
        <taxon>Pseudomonadati</taxon>
        <taxon>Bacteroidota</taxon>
        <taxon>Chitinophagia</taxon>
        <taxon>Chitinophagales</taxon>
        <taxon>Chitinophagaceae</taxon>
        <taxon>Chitinophaga</taxon>
    </lineage>
</organism>
<evidence type="ECO:0000256" key="1">
    <source>
        <dbReference type="ARBA" id="ARBA00001974"/>
    </source>
</evidence>
<dbReference type="GO" id="GO:0050660">
    <property type="term" value="F:flavin adenine dinucleotide binding"/>
    <property type="evidence" value="ECO:0007669"/>
    <property type="project" value="InterPro"/>
</dbReference>
<dbReference type="OrthoDB" id="571248at2"/>
<evidence type="ECO:0000256" key="3">
    <source>
        <dbReference type="ARBA" id="ARBA00022827"/>
    </source>
</evidence>
<keyword evidence="4" id="KW-0560">Oxidoreductase</keyword>
<keyword evidence="3" id="KW-0274">FAD</keyword>
<dbReference type="Proteomes" id="UP000281028">
    <property type="component" value="Unassembled WGS sequence"/>
</dbReference>
<evidence type="ECO:0000256" key="2">
    <source>
        <dbReference type="ARBA" id="ARBA00022630"/>
    </source>
</evidence>
<proteinExistence type="predicted"/>
<dbReference type="GO" id="GO:0008115">
    <property type="term" value="F:sarcosine oxidase activity"/>
    <property type="evidence" value="ECO:0007669"/>
    <property type="project" value="TreeGrafter"/>
</dbReference>
<dbReference type="SUPFAM" id="SSF51905">
    <property type="entry name" value="FAD/NAD(P)-binding domain"/>
    <property type="match status" value="1"/>
</dbReference>
<sequence>MRKNISRREAIRQTLRAAAITAAGSVLPAMHVSSASVFSYNRQSYSRLRVAVIGAGAFGGWTALHLLREGYAVTLADQYGAGNNQSASGGETRLIRPFYGDQQLYFDMALRSLSHWKKLEAQTRKQIYYPQGLLLLQHEGAVIPGDMAAAAMYRHAGMQLEQLSPAVAARRWPLIDTTGLAKVWYDPASGFLSAREGCKTVLEQFIKEGGYFVQAQASLPGHIDGRLQALSLSNGQHLEADVFVFAGGPWLLRLFPNLAPLKVTRQGYFYFAPPASLHTAFAQLPTWVNWPADGQLSYGIPAFDGRGFKIAITIQEDISDRFDTYARYLRPEELQQAQEVIQRRFPMMTGRPLIEKRICQYTETPDKDFILDRHPQADNIWIAGGGSGHGYKHGAALGELAAANISGRLPVEPRFRINRWQP</sequence>
<evidence type="ECO:0000256" key="4">
    <source>
        <dbReference type="ARBA" id="ARBA00023002"/>
    </source>
</evidence>
<name>A0A3S1B1S7_9BACT</name>
<dbReference type="AlphaFoldDB" id="A0A3S1B1S7"/>
<dbReference type="SUPFAM" id="SSF54373">
    <property type="entry name" value="FAD-linked reductases, C-terminal domain"/>
    <property type="match status" value="1"/>
</dbReference>
<gene>
    <name evidence="6" type="ORF">ECE50_010675</name>
</gene>
<dbReference type="Gene3D" id="3.50.50.60">
    <property type="entry name" value="FAD/NAD(P)-binding domain"/>
    <property type="match status" value="1"/>
</dbReference>
<dbReference type="Gene3D" id="3.30.9.10">
    <property type="entry name" value="D-Amino Acid Oxidase, subunit A, domain 2"/>
    <property type="match status" value="1"/>
</dbReference>
<dbReference type="InterPro" id="IPR045170">
    <property type="entry name" value="MTOX"/>
</dbReference>